<evidence type="ECO:0000256" key="9">
    <source>
        <dbReference type="ARBA" id="ARBA00022824"/>
    </source>
</evidence>
<comment type="similarity">
    <text evidence="3 12">Belongs to the PIGV family.</text>
</comment>
<keyword evidence="7 12" id="KW-0808">Transferase</keyword>
<keyword evidence="11 12" id="KW-0472">Membrane</keyword>
<dbReference type="GO" id="GO:0000009">
    <property type="term" value="F:alpha-1,6-mannosyltransferase activity"/>
    <property type="evidence" value="ECO:0007669"/>
    <property type="project" value="InterPro"/>
</dbReference>
<dbReference type="HOGENOM" id="CLU_029048_3_1_1"/>
<keyword evidence="14" id="KW-1185">Reference proteome</keyword>
<comment type="caution">
    <text evidence="13">The sequence shown here is derived from an EMBL/GenBank/DDBJ whole genome shotgun (WGS) entry which is preliminary data.</text>
</comment>
<evidence type="ECO:0000256" key="6">
    <source>
        <dbReference type="ARBA" id="ARBA00022676"/>
    </source>
</evidence>
<gene>
    <name evidence="13" type="ORF">NESG_00678</name>
</gene>
<reference evidence="13 14" key="1">
    <citation type="journal article" date="2014" name="Genome Announc.">
        <title>Genome Sequence of the Microsporidian Species Nematocida sp1 Strain ERTm6 (ATCC PRA-372).</title>
        <authorList>
            <person name="Bakowski M.A."/>
            <person name="Priest M."/>
            <person name="Young S."/>
            <person name="Cuomo C.A."/>
            <person name="Troemel E.R."/>
        </authorList>
    </citation>
    <scope>NUCLEOTIDE SEQUENCE [LARGE SCALE GENOMIC DNA]</scope>
    <source>
        <strain evidence="13 14">ERTm6</strain>
    </source>
</reference>
<comment type="function">
    <text evidence="12">Mannosyltransferase involved in glycosylphosphatidylinositol-anchor biosynthesis.</text>
</comment>
<evidence type="ECO:0000256" key="12">
    <source>
        <dbReference type="RuleBase" id="RU363112"/>
    </source>
</evidence>
<evidence type="ECO:0000256" key="4">
    <source>
        <dbReference type="ARBA" id="ARBA00013795"/>
    </source>
</evidence>
<dbReference type="UniPathway" id="UPA00196"/>
<proteinExistence type="inferred from homology"/>
<feature type="transmembrane region" description="Helical" evidence="12">
    <location>
        <begin position="119"/>
        <end position="140"/>
    </location>
</feature>
<evidence type="ECO:0000256" key="7">
    <source>
        <dbReference type="ARBA" id="ARBA00022679"/>
    </source>
</evidence>
<evidence type="ECO:0000256" key="5">
    <source>
        <dbReference type="ARBA" id="ARBA00022502"/>
    </source>
</evidence>
<comment type="caution">
    <text evidence="12">Lacks conserved residue(s) required for the propagation of feature annotation.</text>
</comment>
<evidence type="ECO:0000256" key="11">
    <source>
        <dbReference type="ARBA" id="ARBA00023136"/>
    </source>
</evidence>
<feature type="transmembrane region" description="Helical" evidence="12">
    <location>
        <begin position="249"/>
        <end position="270"/>
    </location>
</feature>
<sequence length="394" mass="45601">MIKPAVIWTASRAAVLSVSAASSFFIPHHDFSSDLLQCSSPISFLVRWDAIYFHNIAKYGYTSDNMTAFFPLYPMLIRALSYLWIPTVFAGVLLSNFAFLLSSLILYRITEKHFSQSHATRACILFCFSPCSIIYSSLYTESLFCLFTMLSLESLLHTRGASFLWLSLASYVRSNGFILAPIAFMEGLAMGSYGLGIFMALLPVLSFFSVQLFWLLTRFPYIKTLPYSYVQAVYWEQGFMEFYKHGKNIPNIIVGLPFVLLSCLVSWNYFMQERRLLQLALTEGKEKVISSRLNILMNRERQKKETVKVKRASVMNVFFFARLFLHFVLLFQIILSIFFIHMNMHFRFVSYNPVIYWELSEIFVKKGFWRVLLFGYVCFGLSYGVLYGAYFPPA</sequence>
<evidence type="ECO:0000313" key="14">
    <source>
        <dbReference type="Proteomes" id="UP000054524"/>
    </source>
</evidence>
<dbReference type="GO" id="GO:0031501">
    <property type="term" value="C:mannosyltransferase complex"/>
    <property type="evidence" value="ECO:0007669"/>
    <property type="project" value="TreeGrafter"/>
</dbReference>
<organism evidence="13 14">
    <name type="scientific">Nematocida ausubeli (strain ATCC PRA-371 / ERTm2)</name>
    <name type="common">Nematode killer fungus</name>
    <dbReference type="NCBI Taxonomy" id="1913371"/>
    <lineage>
        <taxon>Eukaryota</taxon>
        <taxon>Fungi</taxon>
        <taxon>Fungi incertae sedis</taxon>
        <taxon>Microsporidia</taxon>
        <taxon>Nematocida</taxon>
    </lineage>
</organism>
<dbReference type="GeneID" id="77675651"/>
<feature type="transmembrane region" description="Helical" evidence="12">
    <location>
        <begin position="367"/>
        <end position="390"/>
    </location>
</feature>
<dbReference type="EC" id="2.4.1.-" evidence="12"/>
<evidence type="ECO:0000313" key="13">
    <source>
        <dbReference type="EMBL" id="KFG26529.1"/>
    </source>
</evidence>
<dbReference type="GO" id="GO:0004376">
    <property type="term" value="F:GPI mannosyltransferase activity"/>
    <property type="evidence" value="ECO:0007669"/>
    <property type="project" value="InterPro"/>
</dbReference>
<protein>
    <recommendedName>
        <fullName evidence="4 12">GPI mannosyltransferase 2</fullName>
        <ecNumber evidence="12">2.4.1.-</ecNumber>
    </recommendedName>
</protein>
<name>A0A086J311_NEMA1</name>
<dbReference type="GO" id="GO:0006506">
    <property type="term" value="P:GPI anchor biosynthetic process"/>
    <property type="evidence" value="ECO:0007669"/>
    <property type="project" value="UniProtKB-UniPathway"/>
</dbReference>
<evidence type="ECO:0000256" key="1">
    <source>
        <dbReference type="ARBA" id="ARBA00004477"/>
    </source>
</evidence>
<feature type="transmembrane region" description="Helical" evidence="12">
    <location>
        <begin position="317"/>
        <end position="340"/>
    </location>
</feature>
<dbReference type="Proteomes" id="UP000054524">
    <property type="component" value="Unassembled WGS sequence"/>
</dbReference>
<evidence type="ECO:0000256" key="10">
    <source>
        <dbReference type="ARBA" id="ARBA00022989"/>
    </source>
</evidence>
<dbReference type="EMBL" id="AKIJ01000002">
    <property type="protein sequence ID" value="KFG26529.1"/>
    <property type="molecule type" value="Genomic_DNA"/>
</dbReference>
<dbReference type="GO" id="GO:0005789">
    <property type="term" value="C:endoplasmic reticulum membrane"/>
    <property type="evidence" value="ECO:0007669"/>
    <property type="project" value="UniProtKB-SubCell"/>
</dbReference>
<keyword evidence="10 12" id="KW-1133">Transmembrane helix</keyword>
<evidence type="ECO:0000256" key="3">
    <source>
        <dbReference type="ARBA" id="ARBA00008698"/>
    </source>
</evidence>
<keyword evidence="8 12" id="KW-0812">Transmembrane</keyword>
<feature type="transmembrane region" description="Helical" evidence="12">
    <location>
        <begin position="160"/>
        <end position="183"/>
    </location>
</feature>
<dbReference type="PANTHER" id="PTHR12468">
    <property type="entry name" value="GPI MANNOSYLTRANSFERASE 2"/>
    <property type="match status" value="1"/>
</dbReference>
<keyword evidence="6 12" id="KW-0328">Glycosyltransferase</keyword>
<evidence type="ECO:0000256" key="8">
    <source>
        <dbReference type="ARBA" id="ARBA00022692"/>
    </source>
</evidence>
<keyword evidence="5 12" id="KW-0337">GPI-anchor biosynthesis</keyword>
<dbReference type="InterPro" id="IPR007315">
    <property type="entry name" value="PIG-V/Gpi18"/>
</dbReference>
<comment type="subcellular location">
    <subcellularLocation>
        <location evidence="1 12">Endoplasmic reticulum membrane</location>
        <topology evidence="1 12">Multi-pass membrane protein</topology>
    </subcellularLocation>
</comment>
<feature type="transmembrane region" description="Helical" evidence="12">
    <location>
        <begin position="82"/>
        <end position="107"/>
    </location>
</feature>
<accession>A0A086J311</accession>
<keyword evidence="9 12" id="KW-0256">Endoplasmic reticulum</keyword>
<feature type="transmembrane region" description="Helical" evidence="12">
    <location>
        <begin position="195"/>
        <end position="216"/>
    </location>
</feature>
<evidence type="ECO:0000256" key="2">
    <source>
        <dbReference type="ARBA" id="ARBA00004687"/>
    </source>
</evidence>
<dbReference type="RefSeq" id="XP_052905084.1">
    <property type="nucleotide sequence ID" value="XM_053048324.1"/>
</dbReference>
<comment type="pathway">
    <text evidence="2 12">Glycolipid biosynthesis; glycosylphosphatidylinositol-anchor biosynthesis.</text>
</comment>
<dbReference type="PANTHER" id="PTHR12468:SF2">
    <property type="entry name" value="GPI MANNOSYLTRANSFERASE 2"/>
    <property type="match status" value="1"/>
</dbReference>
<dbReference type="Pfam" id="PF04188">
    <property type="entry name" value="Mannosyl_trans2"/>
    <property type="match status" value="2"/>
</dbReference>
<dbReference type="AlphaFoldDB" id="A0A086J311"/>